<evidence type="ECO:0000256" key="1">
    <source>
        <dbReference type="ARBA" id="ARBA00022793"/>
    </source>
</evidence>
<keyword evidence="3" id="KW-0479">Metal-binding</keyword>
<comment type="caution">
    <text evidence="3">Lacks conserved residue(s) required for the propagation of feature annotation.</text>
</comment>
<dbReference type="InterPro" id="IPR005252">
    <property type="entry name" value="CoaBC"/>
</dbReference>
<comment type="function">
    <text evidence="3">Catalyzes two sequential steps in the biosynthesis of coenzyme A. In the first step cysteine is conjugated to 4'-phosphopantothenate to form 4-phosphopantothenoylcysteine. In the second step the latter compound is decarboxylated to form 4'-phosphopantotheine.</text>
</comment>
<feature type="binding site" evidence="3">
    <location>
        <position position="323"/>
    </location>
    <ligand>
        <name>CTP</name>
        <dbReference type="ChEBI" id="CHEBI:37563"/>
    </ligand>
</feature>
<evidence type="ECO:0000313" key="8">
    <source>
        <dbReference type="Proteomes" id="UP000244902"/>
    </source>
</evidence>
<evidence type="ECO:0000259" key="5">
    <source>
        <dbReference type="Pfam" id="PF02441"/>
    </source>
</evidence>
<comment type="similarity">
    <text evidence="3 4">In the N-terminal section; belongs to the HFCD (homo-oligomeric flavin containing Cys decarboxylase) superfamily.</text>
</comment>
<dbReference type="InterPro" id="IPR003382">
    <property type="entry name" value="Flavoprotein"/>
</dbReference>
<keyword evidence="1 3" id="KW-0210">Decarboxylase</keyword>
<feature type="binding site" evidence="3">
    <location>
        <position position="337"/>
    </location>
    <ligand>
        <name>CTP</name>
        <dbReference type="ChEBI" id="CHEBI:37563"/>
    </ligand>
</feature>
<evidence type="ECO:0000256" key="3">
    <source>
        <dbReference type="HAMAP-Rule" id="MF_02225"/>
    </source>
</evidence>
<dbReference type="AlphaFoldDB" id="A0A2U8GW42"/>
<dbReference type="Proteomes" id="UP000244902">
    <property type="component" value="Chromosome"/>
</dbReference>
<reference evidence="7 8" key="1">
    <citation type="submission" date="2017-06" db="EMBL/GenBank/DDBJ databases">
        <title>Azoarcus sp. TSNA42 complete genome sequence.</title>
        <authorList>
            <person name="Woo J.-H."/>
            <person name="Kim H.-S."/>
        </authorList>
    </citation>
    <scope>NUCLEOTIDE SEQUENCE [LARGE SCALE GENOMIC DNA]</scope>
    <source>
        <strain evidence="7 8">TSNA42</strain>
    </source>
</reference>
<keyword evidence="2 3" id="KW-0456">Lyase</keyword>
<comment type="cofactor">
    <cofactor evidence="3">
        <name>FMN</name>
        <dbReference type="ChEBI" id="CHEBI:58210"/>
    </cofactor>
    <text evidence="3">Binds 1 FMN per subunit.</text>
</comment>
<feature type="active site" description="Proton donor" evidence="3">
    <location>
        <position position="159"/>
    </location>
</feature>
<feature type="region of interest" description="Phosphopantothenate--cysteine ligase" evidence="3">
    <location>
        <begin position="191"/>
        <end position="401"/>
    </location>
</feature>
<keyword evidence="3" id="KW-0460">Magnesium</keyword>
<evidence type="ECO:0000313" key="7">
    <source>
        <dbReference type="EMBL" id="AWI77947.1"/>
    </source>
</evidence>
<protein>
    <recommendedName>
        <fullName evidence="3">Coenzyme A biosynthesis bifunctional protein CoaBC</fullName>
    </recommendedName>
    <alternativeName>
        <fullName evidence="3">DNA/pantothenate metabolism flavoprotein</fullName>
    </alternativeName>
    <alternativeName>
        <fullName evidence="3">Phosphopantothenoylcysteine synthetase/decarboxylase</fullName>
        <shortName evidence="3">PPCS-PPCDC</shortName>
    </alternativeName>
    <domain>
        <recommendedName>
            <fullName evidence="3">Phosphopantothenoylcysteine decarboxylase</fullName>
            <shortName evidence="3">PPC decarboxylase</shortName>
            <shortName evidence="3">PPC-DC</shortName>
            <ecNumber evidence="3">4.1.1.36</ecNumber>
        </recommendedName>
        <alternativeName>
            <fullName evidence="3">CoaC</fullName>
        </alternativeName>
    </domain>
    <domain>
        <recommendedName>
            <fullName evidence="3">Phosphopantothenate--cysteine ligase</fullName>
            <ecNumber evidence="3">6.3.2.5</ecNumber>
        </recommendedName>
        <alternativeName>
            <fullName evidence="3">CoaB</fullName>
        </alternativeName>
        <alternativeName>
            <fullName evidence="3">Phosphopantothenoylcysteine synthetase</fullName>
            <shortName evidence="3">PPC synthetase</shortName>
            <shortName evidence="3">PPC-S</shortName>
        </alternativeName>
    </domain>
</protein>
<dbReference type="OrthoDB" id="9802554at2"/>
<accession>A0A2U8GW42</accession>
<feature type="region of interest" description="Phosphopantothenoylcysteine decarboxylase" evidence="3">
    <location>
        <begin position="1"/>
        <end position="190"/>
    </location>
</feature>
<feature type="domain" description="DNA/pantothenate metabolism flavoprotein C-terminal" evidence="6">
    <location>
        <begin position="186"/>
        <end position="391"/>
    </location>
</feature>
<dbReference type="PANTHER" id="PTHR14359:SF6">
    <property type="entry name" value="PHOSPHOPANTOTHENOYLCYSTEINE DECARBOXYLASE"/>
    <property type="match status" value="1"/>
</dbReference>
<dbReference type="EMBL" id="CP022188">
    <property type="protein sequence ID" value="AWI77947.1"/>
    <property type="molecule type" value="Genomic_DNA"/>
</dbReference>
<dbReference type="PANTHER" id="PTHR14359">
    <property type="entry name" value="HOMO-OLIGOMERIC FLAVIN CONTAINING CYS DECARBOXYLASE FAMILY"/>
    <property type="match status" value="1"/>
</dbReference>
<feature type="binding site" evidence="3">
    <location>
        <position position="341"/>
    </location>
    <ligand>
        <name>CTP</name>
        <dbReference type="ChEBI" id="CHEBI:37563"/>
    </ligand>
</feature>
<dbReference type="GO" id="GO:0004633">
    <property type="term" value="F:phosphopantothenoylcysteine decarboxylase activity"/>
    <property type="evidence" value="ECO:0007669"/>
    <property type="project" value="UniProtKB-UniRule"/>
</dbReference>
<feature type="binding site" evidence="3">
    <location>
        <begin position="305"/>
        <end position="308"/>
    </location>
    <ligand>
        <name>CTP</name>
        <dbReference type="ChEBI" id="CHEBI:37563"/>
    </ligand>
</feature>
<dbReference type="EC" id="6.3.2.5" evidence="3"/>
<comment type="pathway">
    <text evidence="3 4">Cofactor biosynthesis; coenzyme A biosynthesis; CoA from (R)-pantothenate: step 2/5.</text>
</comment>
<comment type="cofactor">
    <cofactor evidence="3">
        <name>Mg(2+)</name>
        <dbReference type="ChEBI" id="CHEBI:18420"/>
    </cofactor>
</comment>
<feature type="binding site" evidence="3">
    <location>
        <position position="289"/>
    </location>
    <ligand>
        <name>CTP</name>
        <dbReference type="ChEBI" id="CHEBI:37563"/>
    </ligand>
</feature>
<evidence type="ECO:0000256" key="2">
    <source>
        <dbReference type="ARBA" id="ARBA00023239"/>
    </source>
</evidence>
<dbReference type="UniPathway" id="UPA00241">
    <property type="reaction ID" value="UER00353"/>
</dbReference>
<dbReference type="InterPro" id="IPR035929">
    <property type="entry name" value="CoaB-like_sf"/>
</dbReference>
<keyword evidence="3 4" id="KW-0436">Ligase</keyword>
<proteinExistence type="inferred from homology"/>
<dbReference type="GO" id="GO:0004632">
    <property type="term" value="F:phosphopantothenate--cysteine ligase activity"/>
    <property type="evidence" value="ECO:0007669"/>
    <property type="project" value="UniProtKB-UniRule"/>
</dbReference>
<organism evidence="7 8">
    <name type="scientific">Parazoarcus communis</name>
    <dbReference type="NCBI Taxonomy" id="41977"/>
    <lineage>
        <taxon>Bacteria</taxon>
        <taxon>Pseudomonadati</taxon>
        <taxon>Pseudomonadota</taxon>
        <taxon>Betaproteobacteria</taxon>
        <taxon>Rhodocyclales</taxon>
        <taxon>Zoogloeaceae</taxon>
        <taxon>Parazoarcus</taxon>
    </lineage>
</organism>
<dbReference type="GO" id="GO:0015941">
    <property type="term" value="P:pantothenate catabolic process"/>
    <property type="evidence" value="ECO:0007669"/>
    <property type="project" value="InterPro"/>
</dbReference>
<comment type="catalytic activity">
    <reaction evidence="3 4">
        <text>N-[(R)-4-phosphopantothenoyl]-L-cysteine + H(+) = (R)-4'-phosphopantetheine + CO2</text>
        <dbReference type="Rhea" id="RHEA:16793"/>
        <dbReference type="ChEBI" id="CHEBI:15378"/>
        <dbReference type="ChEBI" id="CHEBI:16526"/>
        <dbReference type="ChEBI" id="CHEBI:59458"/>
        <dbReference type="ChEBI" id="CHEBI:61723"/>
        <dbReference type="EC" id="4.1.1.36"/>
    </reaction>
</comment>
<comment type="pathway">
    <text evidence="3 4">Cofactor biosynthesis; coenzyme A biosynthesis; CoA from (R)-pantothenate: step 3/5.</text>
</comment>
<dbReference type="RefSeq" id="WP_108971075.1">
    <property type="nucleotide sequence ID" value="NZ_CP022188.1"/>
</dbReference>
<feature type="binding site" evidence="3">
    <location>
        <position position="279"/>
    </location>
    <ligand>
        <name>CTP</name>
        <dbReference type="ChEBI" id="CHEBI:37563"/>
    </ligand>
</feature>
<dbReference type="GO" id="GO:0015937">
    <property type="term" value="P:coenzyme A biosynthetic process"/>
    <property type="evidence" value="ECO:0007669"/>
    <property type="project" value="UniProtKB-UniRule"/>
</dbReference>
<dbReference type="InterPro" id="IPR007085">
    <property type="entry name" value="DNA/pantothenate-metab_flavo_C"/>
</dbReference>
<dbReference type="HAMAP" id="MF_02225">
    <property type="entry name" value="CoaBC"/>
    <property type="match status" value="1"/>
</dbReference>
<keyword evidence="3" id="KW-0511">Multifunctional enzyme</keyword>
<dbReference type="GO" id="GO:0010181">
    <property type="term" value="F:FMN binding"/>
    <property type="evidence" value="ECO:0007669"/>
    <property type="project" value="UniProtKB-UniRule"/>
</dbReference>
<dbReference type="NCBIfam" id="TIGR00521">
    <property type="entry name" value="coaBC_dfp"/>
    <property type="match status" value="1"/>
</dbReference>
<evidence type="ECO:0000259" key="6">
    <source>
        <dbReference type="Pfam" id="PF04127"/>
    </source>
</evidence>
<gene>
    <name evidence="3" type="primary">coaBC</name>
    <name evidence="7" type="ORF">CEW87_00475</name>
</gene>
<evidence type="ECO:0000256" key="4">
    <source>
        <dbReference type="RuleBase" id="RU364078"/>
    </source>
</evidence>
<keyword evidence="3 4" id="KW-0288">FMN</keyword>
<dbReference type="Gene3D" id="3.40.50.1950">
    <property type="entry name" value="Flavin prenyltransferase-like"/>
    <property type="match status" value="1"/>
</dbReference>
<comment type="catalytic activity">
    <reaction evidence="3 4">
        <text>(R)-4'-phosphopantothenate + L-cysteine + CTP = N-[(R)-4-phosphopantothenoyl]-L-cysteine + CMP + diphosphate + H(+)</text>
        <dbReference type="Rhea" id="RHEA:19397"/>
        <dbReference type="ChEBI" id="CHEBI:10986"/>
        <dbReference type="ChEBI" id="CHEBI:15378"/>
        <dbReference type="ChEBI" id="CHEBI:33019"/>
        <dbReference type="ChEBI" id="CHEBI:35235"/>
        <dbReference type="ChEBI" id="CHEBI:37563"/>
        <dbReference type="ChEBI" id="CHEBI:59458"/>
        <dbReference type="ChEBI" id="CHEBI:60377"/>
        <dbReference type="EC" id="6.3.2.5"/>
    </reaction>
</comment>
<dbReference type="SUPFAM" id="SSF102645">
    <property type="entry name" value="CoaB-like"/>
    <property type="match status" value="1"/>
</dbReference>
<feature type="domain" description="Flavoprotein" evidence="5">
    <location>
        <begin position="8"/>
        <end position="179"/>
    </location>
</feature>
<dbReference type="Pfam" id="PF02441">
    <property type="entry name" value="Flavoprotein"/>
    <property type="match status" value="1"/>
</dbReference>
<dbReference type="EC" id="4.1.1.36" evidence="3"/>
<dbReference type="InterPro" id="IPR036551">
    <property type="entry name" value="Flavin_trans-like"/>
</dbReference>
<sequence length="401" mass="42216">MNELQGRKLVLGVTGGVAAYKAAELVRLLVKAGADVHVVLTEGGARFVTAVTYQALSGNPVWTDLWDARMDNNMAHIDLSRDADAVLVAPATADCLARLAQGRADDLLTTLCLARDIPLLVAPAMNRQMWEHPATQRNAATLAGDGVTVIGPAAGEQACGEVGMGRMLEPEEILEAVIAFFTPKRLAGRKVVLTAGPTFEAVDPVRAITNTSSGKMGYALATACARAGAEVVLVSGPVALTAPAGVLRVDVRSALEMRAAVFDALPAADVFIGVAAVADYRPLQAAEHKIKKSGDTMRIELTPNPDILAEVASRPDAPFCVGFAAESRDLDAYAEGKRKAKKLPMLVGNLVSDGMGGDDNTIVLYDERGRHPLPRAAKSVLAQEIVEHLANLLAPAGREHN</sequence>
<keyword evidence="3 4" id="KW-0285">Flavoprotein</keyword>
<dbReference type="Gene3D" id="3.40.50.10300">
    <property type="entry name" value="CoaB-like"/>
    <property type="match status" value="1"/>
</dbReference>
<comment type="function">
    <text evidence="4">Catalyzes two steps in the biosynthesis of coenzyme A. In the first step cysteine is conjugated to 4'-phosphopantothenate to form 4-phosphopantothenoylcysteine, in the latter compound is decarboxylated to form 4'-phosphopantotheine.</text>
</comment>
<dbReference type="Pfam" id="PF04127">
    <property type="entry name" value="DFP"/>
    <property type="match status" value="1"/>
</dbReference>
<comment type="similarity">
    <text evidence="3 4">In the C-terminal section; belongs to the PPC synthetase family.</text>
</comment>
<dbReference type="GO" id="GO:0071513">
    <property type="term" value="C:phosphopantothenoylcysteine decarboxylase complex"/>
    <property type="evidence" value="ECO:0007669"/>
    <property type="project" value="TreeGrafter"/>
</dbReference>
<dbReference type="SUPFAM" id="SSF52507">
    <property type="entry name" value="Homo-oligomeric flavin-containing Cys decarboxylases, HFCD"/>
    <property type="match status" value="1"/>
</dbReference>
<dbReference type="GO" id="GO:0046872">
    <property type="term" value="F:metal ion binding"/>
    <property type="evidence" value="ECO:0007669"/>
    <property type="project" value="UniProtKB-KW"/>
</dbReference>
<name>A0A2U8GW42_9RHOO</name>